<feature type="compositionally biased region" description="Acidic residues" evidence="1">
    <location>
        <begin position="32"/>
        <end position="45"/>
    </location>
</feature>
<dbReference type="Proteomes" id="UP000573327">
    <property type="component" value="Unassembled WGS sequence"/>
</dbReference>
<feature type="compositionally biased region" description="Gly residues" evidence="1">
    <location>
        <begin position="11"/>
        <end position="20"/>
    </location>
</feature>
<organism evidence="2 3">
    <name type="scientific">Kitasatospora gansuensis</name>
    <dbReference type="NCBI Taxonomy" id="258050"/>
    <lineage>
        <taxon>Bacteria</taxon>
        <taxon>Bacillati</taxon>
        <taxon>Actinomycetota</taxon>
        <taxon>Actinomycetes</taxon>
        <taxon>Kitasatosporales</taxon>
        <taxon>Streptomycetaceae</taxon>
        <taxon>Kitasatospora</taxon>
    </lineage>
</organism>
<dbReference type="RefSeq" id="WP_184912516.1">
    <property type="nucleotide sequence ID" value="NZ_JACHJR010000001.1"/>
</dbReference>
<name>A0A7W7S9N6_9ACTN</name>
<feature type="region of interest" description="Disordered" evidence="1">
    <location>
        <begin position="1"/>
        <end position="45"/>
    </location>
</feature>
<sequence length="45" mass="4653">MAANIEPRQAGKGGSPCGGPGQPPCPKKKSDDEPDDEEEPAAPRH</sequence>
<evidence type="ECO:0000256" key="1">
    <source>
        <dbReference type="SAM" id="MobiDB-lite"/>
    </source>
</evidence>
<accession>A0A7W7S9N6</accession>
<proteinExistence type="predicted"/>
<keyword evidence="3" id="KW-1185">Reference proteome</keyword>
<protein>
    <submittedName>
        <fullName evidence="2">Uncharacterized protein</fullName>
    </submittedName>
</protein>
<evidence type="ECO:0000313" key="3">
    <source>
        <dbReference type="Proteomes" id="UP000573327"/>
    </source>
</evidence>
<reference evidence="2 3" key="1">
    <citation type="submission" date="2020-08" db="EMBL/GenBank/DDBJ databases">
        <title>Sequencing the genomes of 1000 actinobacteria strains.</title>
        <authorList>
            <person name="Klenk H.-P."/>
        </authorList>
    </citation>
    <scope>NUCLEOTIDE SEQUENCE [LARGE SCALE GENOMIC DNA]</scope>
    <source>
        <strain evidence="2 3">DSM 44786</strain>
    </source>
</reference>
<gene>
    <name evidence="2" type="ORF">F4556_001383</name>
</gene>
<dbReference type="AlphaFoldDB" id="A0A7W7S9N6"/>
<comment type="caution">
    <text evidence="2">The sequence shown here is derived from an EMBL/GenBank/DDBJ whole genome shotgun (WGS) entry which is preliminary data.</text>
</comment>
<evidence type="ECO:0000313" key="2">
    <source>
        <dbReference type="EMBL" id="MBB4945848.1"/>
    </source>
</evidence>
<dbReference type="EMBL" id="JACHJR010000001">
    <property type="protein sequence ID" value="MBB4945848.1"/>
    <property type="molecule type" value="Genomic_DNA"/>
</dbReference>